<comment type="caution">
    <text evidence="7">The sequence shown here is derived from an EMBL/GenBank/DDBJ whole genome shotgun (WGS) entry which is preliminary data.</text>
</comment>
<accession>A0A6S7GAB1</accession>
<evidence type="ECO:0000256" key="5">
    <source>
        <dbReference type="ARBA" id="ARBA00023242"/>
    </source>
</evidence>
<evidence type="ECO:0000313" key="7">
    <source>
        <dbReference type="EMBL" id="CAB3986082.1"/>
    </source>
</evidence>
<dbReference type="GO" id="GO:0008270">
    <property type="term" value="F:zinc ion binding"/>
    <property type="evidence" value="ECO:0007669"/>
    <property type="project" value="UniProtKB-KW"/>
</dbReference>
<dbReference type="SUPFAM" id="SSF140996">
    <property type="entry name" value="Hermes dimerisation domain"/>
    <property type="match status" value="1"/>
</dbReference>
<keyword evidence="4" id="KW-0862">Zinc</keyword>
<evidence type="ECO:0000256" key="2">
    <source>
        <dbReference type="ARBA" id="ARBA00022723"/>
    </source>
</evidence>
<dbReference type="PANTHER" id="PTHR46481">
    <property type="entry name" value="ZINC FINGER BED DOMAIN-CONTAINING PROTEIN 4"/>
    <property type="match status" value="1"/>
</dbReference>
<protein>
    <submittedName>
        <fullName evidence="7">Zinc finger BED domain-containing 4-like</fullName>
    </submittedName>
</protein>
<comment type="subcellular location">
    <subcellularLocation>
        <location evidence="1">Nucleus</location>
    </subcellularLocation>
</comment>
<reference evidence="7" key="1">
    <citation type="submission" date="2020-04" db="EMBL/GenBank/DDBJ databases">
        <authorList>
            <person name="Alioto T."/>
            <person name="Alioto T."/>
            <person name="Gomez Garrido J."/>
        </authorList>
    </citation>
    <scope>NUCLEOTIDE SEQUENCE</scope>
    <source>
        <strain evidence="7">A484AB</strain>
    </source>
</reference>
<dbReference type="InterPro" id="IPR052035">
    <property type="entry name" value="ZnF_BED_domain_contain"/>
</dbReference>
<keyword evidence="2" id="KW-0479">Metal-binding</keyword>
<gene>
    <name evidence="7" type="ORF">PACLA_8A082810</name>
</gene>
<dbReference type="AlphaFoldDB" id="A0A6S7GAB1"/>
<dbReference type="OrthoDB" id="117690at2759"/>
<name>A0A6S7GAB1_PARCT</name>
<evidence type="ECO:0000313" key="8">
    <source>
        <dbReference type="Proteomes" id="UP001152795"/>
    </source>
</evidence>
<dbReference type="EMBL" id="CACRXK020000961">
    <property type="protein sequence ID" value="CAB3986082.1"/>
    <property type="molecule type" value="Genomic_DNA"/>
</dbReference>
<feature type="region of interest" description="Disordered" evidence="6">
    <location>
        <begin position="326"/>
        <end position="359"/>
    </location>
</feature>
<proteinExistence type="predicted"/>
<dbReference type="PANTHER" id="PTHR46481:SF10">
    <property type="entry name" value="ZINC FINGER BED DOMAIN-CONTAINING PROTEIN 39"/>
    <property type="match status" value="1"/>
</dbReference>
<evidence type="ECO:0000256" key="4">
    <source>
        <dbReference type="ARBA" id="ARBA00022833"/>
    </source>
</evidence>
<sequence>MMAMDNQPFSIAEDQGFIELLAHVQPKYMIPSRRYFSDVMLPKTFKEIKARLLAQLDEIHAPHVSFTSDIWTSQHSVESFISLTAHWVDEEFQRCSGVLSAQHFPGSHTGENIDQMVSKMMREWEISEERQHILVRDGASNMALGLRLANVASVHCFLHILDLVVKDSIFSQRTIIDLCAKVRRIATHFNHSSLARNELKNLQAEQGINLPLFPVQDVSTRWNSTYLMLERALTLKRPLQIYTANHDVPVLSLNEWNLCEKILRILQPFFEITKQVSSEKSTLDDKNYVITTVVDPRYKLKFLNNKESAKKWLLEEMQLQAAVAPANTNTHAADEDNNTQEAAGLAGNKPIEGETAARR</sequence>
<keyword evidence="3" id="KW-0863">Zinc-finger</keyword>
<organism evidence="7 8">
    <name type="scientific">Paramuricea clavata</name>
    <name type="common">Red gorgonian</name>
    <name type="synonym">Violescent sea-whip</name>
    <dbReference type="NCBI Taxonomy" id="317549"/>
    <lineage>
        <taxon>Eukaryota</taxon>
        <taxon>Metazoa</taxon>
        <taxon>Cnidaria</taxon>
        <taxon>Anthozoa</taxon>
        <taxon>Octocorallia</taxon>
        <taxon>Malacalcyonacea</taxon>
        <taxon>Plexauridae</taxon>
        <taxon>Paramuricea</taxon>
    </lineage>
</organism>
<evidence type="ECO:0000256" key="3">
    <source>
        <dbReference type="ARBA" id="ARBA00022771"/>
    </source>
</evidence>
<dbReference type="Proteomes" id="UP001152795">
    <property type="component" value="Unassembled WGS sequence"/>
</dbReference>
<dbReference type="InterPro" id="IPR012337">
    <property type="entry name" value="RNaseH-like_sf"/>
</dbReference>
<evidence type="ECO:0000256" key="6">
    <source>
        <dbReference type="SAM" id="MobiDB-lite"/>
    </source>
</evidence>
<dbReference type="SUPFAM" id="SSF53098">
    <property type="entry name" value="Ribonuclease H-like"/>
    <property type="match status" value="1"/>
</dbReference>
<keyword evidence="8" id="KW-1185">Reference proteome</keyword>
<evidence type="ECO:0000256" key="1">
    <source>
        <dbReference type="ARBA" id="ARBA00004123"/>
    </source>
</evidence>
<keyword evidence="5" id="KW-0539">Nucleus</keyword>
<dbReference type="GO" id="GO:0005634">
    <property type="term" value="C:nucleus"/>
    <property type="evidence" value="ECO:0007669"/>
    <property type="project" value="UniProtKB-SubCell"/>
</dbReference>